<protein>
    <submittedName>
        <fullName evidence="1">Cell division protein ZapA</fullName>
    </submittedName>
</protein>
<sequence length="98" mass="11097">MNKNLFQINVLGSSFSIQTDEDPARMDEIISILKSKTEMVEKDLSVKDPLKNLVISSIIIIDELLKGKQKGGPYENSDSEEVERLTLQIMEKIDKSLE</sequence>
<evidence type="ECO:0000313" key="1">
    <source>
        <dbReference type="EMBL" id="MDC7226705.1"/>
    </source>
</evidence>
<dbReference type="Proteomes" id="UP001221217">
    <property type="component" value="Unassembled WGS sequence"/>
</dbReference>
<name>A0AAJ1ICG4_9SPIO</name>
<reference evidence="1 2" key="1">
    <citation type="submission" date="2022-12" db="EMBL/GenBank/DDBJ databases">
        <title>Metagenome assembled genome from gulf of manar.</title>
        <authorList>
            <person name="Kohli P."/>
            <person name="Pk S."/>
            <person name="Venkata Ramana C."/>
            <person name="Sasikala C."/>
        </authorList>
    </citation>
    <scope>NUCLEOTIDE SEQUENCE [LARGE SCALE GENOMIC DNA]</scope>
    <source>
        <strain evidence="1">JB008</strain>
    </source>
</reference>
<dbReference type="SUPFAM" id="SSF102829">
    <property type="entry name" value="Cell division protein ZapA-like"/>
    <property type="match status" value="1"/>
</dbReference>
<comment type="caution">
    <text evidence="1">The sequence shown here is derived from an EMBL/GenBank/DDBJ whole genome shotgun (WGS) entry which is preliminary data.</text>
</comment>
<dbReference type="InterPro" id="IPR007838">
    <property type="entry name" value="Cell_div_ZapA-like"/>
</dbReference>
<evidence type="ECO:0000313" key="2">
    <source>
        <dbReference type="Proteomes" id="UP001221217"/>
    </source>
</evidence>
<keyword evidence="1" id="KW-0131">Cell cycle</keyword>
<gene>
    <name evidence="1" type="ORF">PQJ61_08060</name>
</gene>
<organism evidence="1 2">
    <name type="scientific">Candidatus Thalassospirochaeta sargassi</name>
    <dbReference type="NCBI Taxonomy" id="3119039"/>
    <lineage>
        <taxon>Bacteria</taxon>
        <taxon>Pseudomonadati</taxon>
        <taxon>Spirochaetota</taxon>
        <taxon>Spirochaetia</taxon>
        <taxon>Spirochaetales</taxon>
        <taxon>Spirochaetaceae</taxon>
        <taxon>Candidatus Thalassospirochaeta</taxon>
    </lineage>
</organism>
<accession>A0AAJ1ICG4</accession>
<dbReference type="Pfam" id="PF05164">
    <property type="entry name" value="ZapA"/>
    <property type="match status" value="1"/>
</dbReference>
<keyword evidence="1" id="KW-0132">Cell division</keyword>
<dbReference type="InterPro" id="IPR036192">
    <property type="entry name" value="Cell_div_ZapA-like_sf"/>
</dbReference>
<proteinExistence type="predicted"/>
<dbReference type="EMBL" id="JAQQAL010000016">
    <property type="protein sequence ID" value="MDC7226705.1"/>
    <property type="molecule type" value="Genomic_DNA"/>
</dbReference>
<dbReference type="GO" id="GO:0051301">
    <property type="term" value="P:cell division"/>
    <property type="evidence" value="ECO:0007669"/>
    <property type="project" value="UniProtKB-KW"/>
</dbReference>
<dbReference type="AlphaFoldDB" id="A0AAJ1ICG4"/>